<dbReference type="Proteomes" id="UP000187203">
    <property type="component" value="Unassembled WGS sequence"/>
</dbReference>
<comment type="caution">
    <text evidence="1">The sequence shown here is derived from an EMBL/GenBank/DDBJ whole genome shotgun (WGS) entry which is preliminary data.</text>
</comment>
<sequence>MGSVMVVKSLFLESEAAVRETEFAIEKGIRMSWHQCFQ</sequence>
<gene>
    <name evidence="1" type="ORF">COLO4_02836</name>
</gene>
<keyword evidence="2" id="KW-1185">Reference proteome</keyword>
<proteinExistence type="predicted"/>
<organism evidence="1 2">
    <name type="scientific">Corchorus olitorius</name>
    <dbReference type="NCBI Taxonomy" id="93759"/>
    <lineage>
        <taxon>Eukaryota</taxon>
        <taxon>Viridiplantae</taxon>
        <taxon>Streptophyta</taxon>
        <taxon>Embryophyta</taxon>
        <taxon>Tracheophyta</taxon>
        <taxon>Spermatophyta</taxon>
        <taxon>Magnoliopsida</taxon>
        <taxon>eudicotyledons</taxon>
        <taxon>Gunneridae</taxon>
        <taxon>Pentapetalae</taxon>
        <taxon>rosids</taxon>
        <taxon>malvids</taxon>
        <taxon>Malvales</taxon>
        <taxon>Malvaceae</taxon>
        <taxon>Grewioideae</taxon>
        <taxon>Apeibeae</taxon>
        <taxon>Corchorus</taxon>
    </lineage>
</organism>
<evidence type="ECO:0000313" key="2">
    <source>
        <dbReference type="Proteomes" id="UP000187203"/>
    </source>
</evidence>
<dbReference type="AlphaFoldDB" id="A0A1R3L082"/>
<evidence type="ECO:0000313" key="1">
    <source>
        <dbReference type="EMBL" id="OMP12717.1"/>
    </source>
</evidence>
<dbReference type="EMBL" id="AWUE01007403">
    <property type="protein sequence ID" value="OMP12717.1"/>
    <property type="molecule type" value="Genomic_DNA"/>
</dbReference>
<name>A0A1R3L082_9ROSI</name>
<protein>
    <submittedName>
        <fullName evidence="1">Uncharacterized protein</fullName>
    </submittedName>
</protein>
<accession>A0A1R3L082</accession>
<reference evidence="2" key="1">
    <citation type="submission" date="2013-09" db="EMBL/GenBank/DDBJ databases">
        <title>Corchorus olitorius genome sequencing.</title>
        <authorList>
            <person name="Alam M."/>
            <person name="Haque M.S."/>
            <person name="Islam M.S."/>
            <person name="Emdad E.M."/>
            <person name="Islam M.M."/>
            <person name="Ahmed B."/>
            <person name="Halim A."/>
            <person name="Hossen Q.M.M."/>
            <person name="Hossain M.Z."/>
            <person name="Ahmed R."/>
            <person name="Khan M.M."/>
            <person name="Islam R."/>
            <person name="Rashid M.M."/>
            <person name="Khan S.A."/>
            <person name="Rahman M.S."/>
            <person name="Alam M."/>
            <person name="Yahiya A.S."/>
            <person name="Khan M.S."/>
            <person name="Azam M.S."/>
            <person name="Haque T."/>
            <person name="Lashkar M.Z.H."/>
            <person name="Akhand A.I."/>
            <person name="Morshed G."/>
            <person name="Roy S."/>
            <person name="Uddin K.S."/>
            <person name="Rabeya T."/>
            <person name="Hossain A.S."/>
            <person name="Chowdhury A."/>
            <person name="Snigdha A.R."/>
            <person name="Mortoza M.S."/>
            <person name="Matin S.A."/>
            <person name="Hoque S.M.E."/>
            <person name="Islam M.K."/>
            <person name="Roy D.K."/>
            <person name="Haider R."/>
            <person name="Moosa M.M."/>
            <person name="Elias S.M."/>
            <person name="Hasan A.M."/>
            <person name="Jahan S."/>
            <person name="Shafiuddin M."/>
            <person name="Mahmood N."/>
            <person name="Shommy N.S."/>
        </authorList>
    </citation>
    <scope>NUCLEOTIDE SEQUENCE [LARGE SCALE GENOMIC DNA]</scope>
    <source>
        <strain evidence="2">cv. O-4</strain>
    </source>
</reference>